<dbReference type="RefSeq" id="WP_025226883.1">
    <property type="nucleotide sequence ID" value="NZ_CP007139.1"/>
</dbReference>
<dbReference type="PANTHER" id="PTHR33164">
    <property type="entry name" value="TRANSCRIPTIONAL REGULATOR, MARR FAMILY"/>
    <property type="match status" value="1"/>
</dbReference>
<dbReference type="AlphaFoldDB" id="A0A068NLY4"/>
<dbReference type="PROSITE" id="PS50995">
    <property type="entry name" value="HTH_MARR_2"/>
    <property type="match status" value="1"/>
</dbReference>
<dbReference type="Gene3D" id="1.10.10.10">
    <property type="entry name" value="Winged helix-like DNA-binding domain superfamily/Winged helix DNA-binding domain"/>
    <property type="match status" value="1"/>
</dbReference>
<dbReference type="HOGENOM" id="CLU_083287_27_2_0"/>
<dbReference type="eggNOG" id="COG1846">
    <property type="taxonomic scope" value="Bacteria"/>
</dbReference>
<evidence type="ECO:0000259" key="4">
    <source>
        <dbReference type="PROSITE" id="PS50995"/>
    </source>
</evidence>
<evidence type="ECO:0000256" key="3">
    <source>
        <dbReference type="ARBA" id="ARBA00023163"/>
    </source>
</evidence>
<evidence type="ECO:0000313" key="6">
    <source>
        <dbReference type="Proteomes" id="UP000027982"/>
    </source>
</evidence>
<dbReference type="OrthoDB" id="327696at2"/>
<proteinExistence type="predicted"/>
<dbReference type="SMART" id="SM00347">
    <property type="entry name" value="HTH_MARR"/>
    <property type="match status" value="1"/>
</dbReference>
<accession>A0A068NLY4</accession>
<evidence type="ECO:0000313" key="5">
    <source>
        <dbReference type="EMBL" id="AIE84486.1"/>
    </source>
</evidence>
<keyword evidence="1" id="KW-0805">Transcription regulation</keyword>
<keyword evidence="3" id="KW-0804">Transcription</keyword>
<dbReference type="InterPro" id="IPR036388">
    <property type="entry name" value="WH-like_DNA-bd_sf"/>
</dbReference>
<feature type="domain" description="HTH marR-type" evidence="4">
    <location>
        <begin position="14"/>
        <end position="144"/>
    </location>
</feature>
<sequence length="147" mass="16750">MPTHYEGSEEERRSLDLYIKLVRASNRVFEAAHDGLEGLTPTQFGVLEALLHLGPQMPSQLAQKHLKSPNNMTSVLDGLEKLELVRRERCREDRRVLWIHLTEAGRELIAAEFPKHVRRVVDLTSALTPKEQQTLDSLLRKLGHQAA</sequence>
<evidence type="ECO:0000256" key="2">
    <source>
        <dbReference type="ARBA" id="ARBA00023125"/>
    </source>
</evidence>
<name>A0A068NLY4_FIMGI</name>
<reference evidence="5 6" key="1">
    <citation type="journal article" date="2014" name="PLoS ONE">
        <title>The first complete genome sequence of the class fimbriimonadia in the phylum armatimonadetes.</title>
        <authorList>
            <person name="Hu Z.Y."/>
            <person name="Wang Y.Z."/>
            <person name="Im W.T."/>
            <person name="Wang S.Y."/>
            <person name="Zhao G.P."/>
            <person name="Zheng H.J."/>
            <person name="Quan Z.X."/>
        </authorList>
    </citation>
    <scope>NUCLEOTIDE SEQUENCE [LARGE SCALE GENOMIC DNA]</scope>
    <source>
        <strain evidence="5">Gsoil 348</strain>
    </source>
</reference>
<keyword evidence="2" id="KW-0238">DNA-binding</keyword>
<dbReference type="EMBL" id="CP007139">
    <property type="protein sequence ID" value="AIE84486.1"/>
    <property type="molecule type" value="Genomic_DNA"/>
</dbReference>
<dbReference type="PROSITE" id="PS01117">
    <property type="entry name" value="HTH_MARR_1"/>
    <property type="match status" value="1"/>
</dbReference>
<protein>
    <submittedName>
        <fullName evidence="5">Transcriptional regulator, MarR family</fullName>
    </submittedName>
</protein>
<dbReference type="KEGG" id="fgi:OP10G_1118"/>
<gene>
    <name evidence="5" type="ORF">OP10G_1118</name>
</gene>
<dbReference type="STRING" id="661478.OP10G_1118"/>
<keyword evidence="6" id="KW-1185">Reference proteome</keyword>
<organism evidence="5 6">
    <name type="scientific">Fimbriimonas ginsengisoli Gsoil 348</name>
    <dbReference type="NCBI Taxonomy" id="661478"/>
    <lineage>
        <taxon>Bacteria</taxon>
        <taxon>Bacillati</taxon>
        <taxon>Armatimonadota</taxon>
        <taxon>Fimbriimonadia</taxon>
        <taxon>Fimbriimonadales</taxon>
        <taxon>Fimbriimonadaceae</taxon>
        <taxon>Fimbriimonas</taxon>
    </lineage>
</organism>
<dbReference type="InterPro" id="IPR000835">
    <property type="entry name" value="HTH_MarR-typ"/>
</dbReference>
<dbReference type="Proteomes" id="UP000027982">
    <property type="component" value="Chromosome"/>
</dbReference>
<evidence type="ECO:0000256" key="1">
    <source>
        <dbReference type="ARBA" id="ARBA00023015"/>
    </source>
</evidence>
<dbReference type="GO" id="GO:0003677">
    <property type="term" value="F:DNA binding"/>
    <property type="evidence" value="ECO:0007669"/>
    <property type="project" value="UniProtKB-KW"/>
</dbReference>
<dbReference type="GO" id="GO:0006950">
    <property type="term" value="P:response to stress"/>
    <property type="evidence" value="ECO:0007669"/>
    <property type="project" value="TreeGrafter"/>
</dbReference>
<dbReference type="InterPro" id="IPR023187">
    <property type="entry name" value="Tscrpt_reg_MarR-type_CS"/>
</dbReference>
<dbReference type="Pfam" id="PF01047">
    <property type="entry name" value="MarR"/>
    <property type="match status" value="1"/>
</dbReference>
<dbReference type="InterPro" id="IPR036390">
    <property type="entry name" value="WH_DNA-bd_sf"/>
</dbReference>
<dbReference type="PRINTS" id="PR00598">
    <property type="entry name" value="HTHMARR"/>
</dbReference>
<dbReference type="SUPFAM" id="SSF46785">
    <property type="entry name" value="Winged helix' DNA-binding domain"/>
    <property type="match status" value="1"/>
</dbReference>
<dbReference type="PANTHER" id="PTHR33164:SF101">
    <property type="entry name" value="TRANSCRIPTIONAL REPRESSOR MPRA"/>
    <property type="match status" value="1"/>
</dbReference>
<dbReference type="GO" id="GO:0003700">
    <property type="term" value="F:DNA-binding transcription factor activity"/>
    <property type="evidence" value="ECO:0007669"/>
    <property type="project" value="InterPro"/>
</dbReference>
<dbReference type="InterPro" id="IPR039422">
    <property type="entry name" value="MarR/SlyA-like"/>
</dbReference>